<evidence type="ECO:0000256" key="2">
    <source>
        <dbReference type="ARBA" id="ARBA00022603"/>
    </source>
</evidence>
<dbReference type="SUPFAM" id="SSF53335">
    <property type="entry name" value="S-adenosyl-L-methionine-dependent methyltransferases"/>
    <property type="match status" value="1"/>
</dbReference>
<comment type="function">
    <text evidence="6">Methyltransferase required for the conversion of demethylmenaquinol (DMKH2) to menaquinol (MKH2) and the conversion of 2-polyprenyl-6-methoxy-1,4-benzoquinol (DDMQH2) to 2-polyprenyl-3-methyl-6-methoxy-1,4-benzoquinol (DMQH2).</text>
</comment>
<dbReference type="InterPro" id="IPR029063">
    <property type="entry name" value="SAM-dependent_MTases_sf"/>
</dbReference>
<dbReference type="EC" id="2.1.1.163" evidence="6"/>
<dbReference type="HAMAP" id="MF_01813">
    <property type="entry name" value="MenG_UbiE_methyltr"/>
    <property type="match status" value="1"/>
</dbReference>
<dbReference type="GO" id="GO:0032259">
    <property type="term" value="P:methylation"/>
    <property type="evidence" value="ECO:0007669"/>
    <property type="project" value="UniProtKB-KW"/>
</dbReference>
<dbReference type="Gene3D" id="3.40.50.150">
    <property type="entry name" value="Vaccinia Virus protein VP39"/>
    <property type="match status" value="1"/>
</dbReference>
<organism evidence="7 8">
    <name type="scientific">Acetobacter garciniae</name>
    <dbReference type="NCBI Taxonomy" id="2817435"/>
    <lineage>
        <taxon>Bacteria</taxon>
        <taxon>Pseudomonadati</taxon>
        <taxon>Pseudomonadota</taxon>
        <taxon>Alphaproteobacteria</taxon>
        <taxon>Acetobacterales</taxon>
        <taxon>Acetobacteraceae</taxon>
        <taxon>Acetobacter</taxon>
    </lineage>
</organism>
<comment type="caution">
    <text evidence="6">Lacks conserved residue(s) required for the propagation of feature annotation.</text>
</comment>
<dbReference type="EC" id="2.1.1.201" evidence="6"/>
<feature type="binding site" evidence="6">
    <location>
        <position position="96"/>
    </location>
    <ligand>
        <name>S-adenosyl-L-methionine</name>
        <dbReference type="ChEBI" id="CHEBI:59789"/>
    </ligand>
</feature>
<evidence type="ECO:0000313" key="8">
    <source>
        <dbReference type="Proteomes" id="UP000664073"/>
    </source>
</evidence>
<comment type="pathway">
    <text evidence="6">Cofactor biosynthesis; ubiquinone biosynthesis.</text>
</comment>
<accession>A0A939KQ30</accession>
<dbReference type="CDD" id="cd02440">
    <property type="entry name" value="AdoMet_MTases"/>
    <property type="match status" value="1"/>
</dbReference>
<dbReference type="PROSITE" id="PS01184">
    <property type="entry name" value="UBIE_2"/>
    <property type="match status" value="1"/>
</dbReference>
<dbReference type="GO" id="GO:0008425">
    <property type="term" value="F:2-methoxy-6-polyprenyl-1,4-benzoquinol methyltransferase activity"/>
    <property type="evidence" value="ECO:0007669"/>
    <property type="project" value="UniProtKB-UniRule"/>
</dbReference>
<keyword evidence="4 6" id="KW-0831">Ubiquinone biosynthesis</keyword>
<dbReference type="RefSeq" id="WP_207845692.1">
    <property type="nucleotide sequence ID" value="NZ_JAIEUM010000002.1"/>
</dbReference>
<dbReference type="PROSITE" id="PS51608">
    <property type="entry name" value="SAM_MT_UBIE"/>
    <property type="match status" value="1"/>
</dbReference>
<evidence type="ECO:0000313" key="7">
    <source>
        <dbReference type="EMBL" id="MBO1324789.1"/>
    </source>
</evidence>
<dbReference type="GO" id="GO:0043770">
    <property type="term" value="F:demethylmenaquinone methyltransferase activity"/>
    <property type="evidence" value="ECO:0007669"/>
    <property type="project" value="UniProtKB-UniRule"/>
</dbReference>
<dbReference type="AlphaFoldDB" id="A0A939KQ30"/>
<sequence>MTQERTTPPHPVLSSYYHDAASRQGFVRGLFDRTASHYDRINAIFSLGSGRWYRRWMLKRVGLKAGDRLLDVATGTGLVAREASRIAGMNAVIGLDMSPGMLAKCRQHLPIALVQADAQRLPFPDGHFDFLSMGYALRHVSDLRATFMAYCRVLKPGGRVLILEIGRARRPFVQALLRFYLGRVVPLLSGVAASRDSRQLMEYYWDTIAECVPPEDIVRTLRQAGFENVQHYTSLGVFHAYAGTAPGAPPHGQAR</sequence>
<name>A0A939KQ30_9PROT</name>
<protein>
    <recommendedName>
        <fullName evidence="6">Ubiquinone/menaquinone biosynthesis C-methyltransferase UbiE</fullName>
        <ecNumber evidence="6">2.1.1.163</ecNumber>
        <ecNumber evidence="6">2.1.1.201</ecNumber>
    </recommendedName>
    <alternativeName>
        <fullName evidence="6">2-methoxy-6-polyprenyl-1,4-benzoquinol methylase</fullName>
    </alternativeName>
    <alternativeName>
        <fullName evidence="6">Demethylmenaquinone methyltransferase</fullName>
    </alternativeName>
</protein>
<comment type="pathway">
    <text evidence="6">Quinol/quinone metabolism; menaquinone biosynthesis; menaquinol from 1,4-dihydroxy-2-naphthoate: step 2/2.</text>
</comment>
<dbReference type="EMBL" id="JAFVMH010000002">
    <property type="protein sequence ID" value="MBO1324789.1"/>
    <property type="molecule type" value="Genomic_DNA"/>
</dbReference>
<feature type="binding site" evidence="6">
    <location>
        <begin position="117"/>
        <end position="118"/>
    </location>
    <ligand>
        <name>S-adenosyl-L-methionine</name>
        <dbReference type="ChEBI" id="CHEBI:59789"/>
    </ligand>
</feature>
<keyword evidence="1 6" id="KW-0474">Menaquinone biosynthesis</keyword>
<comment type="catalytic activity">
    <reaction evidence="6">
        <text>a 2-demethylmenaquinol + S-adenosyl-L-methionine = a menaquinol + S-adenosyl-L-homocysteine + H(+)</text>
        <dbReference type="Rhea" id="RHEA:42640"/>
        <dbReference type="Rhea" id="RHEA-COMP:9539"/>
        <dbReference type="Rhea" id="RHEA-COMP:9563"/>
        <dbReference type="ChEBI" id="CHEBI:15378"/>
        <dbReference type="ChEBI" id="CHEBI:18151"/>
        <dbReference type="ChEBI" id="CHEBI:55437"/>
        <dbReference type="ChEBI" id="CHEBI:57856"/>
        <dbReference type="ChEBI" id="CHEBI:59789"/>
        <dbReference type="EC" id="2.1.1.163"/>
    </reaction>
</comment>
<dbReference type="GO" id="GO:0009234">
    <property type="term" value="P:menaquinone biosynthetic process"/>
    <property type="evidence" value="ECO:0007669"/>
    <property type="project" value="UniProtKB-UniRule"/>
</dbReference>
<evidence type="ECO:0000256" key="3">
    <source>
        <dbReference type="ARBA" id="ARBA00022679"/>
    </source>
</evidence>
<dbReference type="PANTHER" id="PTHR43591:SF24">
    <property type="entry name" value="2-METHOXY-6-POLYPRENYL-1,4-BENZOQUINOL METHYLASE, MITOCHONDRIAL"/>
    <property type="match status" value="1"/>
</dbReference>
<reference evidence="7" key="1">
    <citation type="submission" date="2021-03" db="EMBL/GenBank/DDBJ databases">
        <title>The complete genome sequence of Acetobacter sp. TBRC 12339.</title>
        <authorList>
            <person name="Charoenyingcharoen P."/>
            <person name="Yukphan P."/>
        </authorList>
    </citation>
    <scope>NUCLEOTIDE SEQUENCE</scope>
    <source>
        <strain evidence="7">TBRC 12339</strain>
    </source>
</reference>
<evidence type="ECO:0000256" key="6">
    <source>
        <dbReference type="HAMAP-Rule" id="MF_01813"/>
    </source>
</evidence>
<evidence type="ECO:0000256" key="1">
    <source>
        <dbReference type="ARBA" id="ARBA00022428"/>
    </source>
</evidence>
<dbReference type="InterPro" id="IPR023576">
    <property type="entry name" value="UbiE/COQ5_MeTrFase_CS"/>
</dbReference>
<keyword evidence="3 6" id="KW-0808">Transferase</keyword>
<feature type="binding site" evidence="6">
    <location>
        <position position="76"/>
    </location>
    <ligand>
        <name>S-adenosyl-L-methionine</name>
        <dbReference type="ChEBI" id="CHEBI:59789"/>
    </ligand>
</feature>
<gene>
    <name evidence="6" type="primary">ubiE</name>
    <name evidence="7" type="ORF">J2D77_06440</name>
</gene>
<keyword evidence="5 6" id="KW-0949">S-adenosyl-L-methionine</keyword>
<dbReference type="GO" id="GO:0009060">
    <property type="term" value="P:aerobic respiration"/>
    <property type="evidence" value="ECO:0007669"/>
    <property type="project" value="UniProtKB-UniRule"/>
</dbReference>
<dbReference type="Pfam" id="PF01209">
    <property type="entry name" value="Ubie_methyltran"/>
    <property type="match status" value="1"/>
</dbReference>
<evidence type="ECO:0000256" key="4">
    <source>
        <dbReference type="ARBA" id="ARBA00022688"/>
    </source>
</evidence>
<proteinExistence type="inferred from homology"/>
<evidence type="ECO:0000256" key="5">
    <source>
        <dbReference type="ARBA" id="ARBA00022691"/>
    </source>
</evidence>
<dbReference type="PANTHER" id="PTHR43591">
    <property type="entry name" value="METHYLTRANSFERASE"/>
    <property type="match status" value="1"/>
</dbReference>
<keyword evidence="8" id="KW-1185">Reference proteome</keyword>
<comment type="caution">
    <text evidence="7">The sequence shown here is derived from an EMBL/GenBank/DDBJ whole genome shotgun (WGS) entry which is preliminary data.</text>
</comment>
<keyword evidence="2 6" id="KW-0489">Methyltransferase</keyword>
<comment type="similarity">
    <text evidence="6">Belongs to the class I-like SAM-binding methyltransferase superfamily. MenG/UbiE family.</text>
</comment>
<dbReference type="InterPro" id="IPR004033">
    <property type="entry name" value="UbiE/COQ5_MeTrFase"/>
</dbReference>
<dbReference type="Proteomes" id="UP000664073">
    <property type="component" value="Unassembled WGS sequence"/>
</dbReference>
<comment type="catalytic activity">
    <reaction evidence="6">
        <text>a 2-methoxy-6-(all-trans-polyprenyl)benzene-1,4-diol + S-adenosyl-L-methionine = a 5-methoxy-2-methyl-3-(all-trans-polyprenyl)benzene-1,4-diol + S-adenosyl-L-homocysteine + H(+)</text>
        <dbReference type="Rhea" id="RHEA:28286"/>
        <dbReference type="Rhea" id="RHEA-COMP:10858"/>
        <dbReference type="Rhea" id="RHEA-COMP:10859"/>
        <dbReference type="ChEBI" id="CHEBI:15378"/>
        <dbReference type="ChEBI" id="CHEBI:57856"/>
        <dbReference type="ChEBI" id="CHEBI:59789"/>
        <dbReference type="ChEBI" id="CHEBI:84166"/>
        <dbReference type="ChEBI" id="CHEBI:84167"/>
        <dbReference type="EC" id="2.1.1.201"/>
    </reaction>
</comment>